<dbReference type="EMBL" id="BAABAB010000010">
    <property type="protein sequence ID" value="GAA3615374.1"/>
    <property type="molecule type" value="Genomic_DNA"/>
</dbReference>
<reference evidence="10" key="1">
    <citation type="journal article" date="2019" name="Int. J. Syst. Evol. Microbiol.">
        <title>The Global Catalogue of Microorganisms (GCM) 10K type strain sequencing project: providing services to taxonomists for standard genome sequencing and annotation.</title>
        <authorList>
            <consortium name="The Broad Institute Genomics Platform"/>
            <consortium name="The Broad Institute Genome Sequencing Center for Infectious Disease"/>
            <person name="Wu L."/>
            <person name="Ma J."/>
        </authorList>
    </citation>
    <scope>NUCLEOTIDE SEQUENCE [LARGE SCALE GENOMIC DNA]</scope>
    <source>
        <strain evidence="10">JCM 16929</strain>
    </source>
</reference>
<dbReference type="EC" id="2.7.7.7" evidence="1"/>
<comment type="similarity">
    <text evidence="6">Belongs to the DNA polymerase HolA subunit family.</text>
</comment>
<evidence type="ECO:0000313" key="9">
    <source>
        <dbReference type="EMBL" id="GAA3615374.1"/>
    </source>
</evidence>
<name>A0ABP6ZNI1_9ACTN</name>
<feature type="domain" description="DNA polymerase III delta subunit-like C-terminal" evidence="8">
    <location>
        <begin position="200"/>
        <end position="314"/>
    </location>
</feature>
<evidence type="ECO:0000256" key="7">
    <source>
        <dbReference type="ARBA" id="ARBA00049244"/>
    </source>
</evidence>
<keyword evidence="4" id="KW-0235">DNA replication</keyword>
<dbReference type="NCBIfam" id="TIGR01128">
    <property type="entry name" value="holA"/>
    <property type="match status" value="1"/>
</dbReference>
<dbReference type="InterPro" id="IPR008921">
    <property type="entry name" value="DNA_pol3_clamp-load_cplx_C"/>
</dbReference>
<evidence type="ECO:0000313" key="10">
    <source>
        <dbReference type="Proteomes" id="UP001501490"/>
    </source>
</evidence>
<dbReference type="InterPro" id="IPR005790">
    <property type="entry name" value="DNA_polIII_delta"/>
</dbReference>
<keyword evidence="10" id="KW-1185">Reference proteome</keyword>
<evidence type="ECO:0000256" key="1">
    <source>
        <dbReference type="ARBA" id="ARBA00012417"/>
    </source>
</evidence>
<keyword evidence="3" id="KW-0548">Nucleotidyltransferase</keyword>
<keyword evidence="2" id="KW-0808">Transferase</keyword>
<accession>A0ABP6ZNI1</accession>
<dbReference type="Gene3D" id="1.20.272.10">
    <property type="match status" value="1"/>
</dbReference>
<evidence type="ECO:0000256" key="2">
    <source>
        <dbReference type="ARBA" id="ARBA00022679"/>
    </source>
</evidence>
<evidence type="ECO:0000256" key="4">
    <source>
        <dbReference type="ARBA" id="ARBA00022705"/>
    </source>
</evidence>
<dbReference type="InterPro" id="IPR027417">
    <property type="entry name" value="P-loop_NTPase"/>
</dbReference>
<dbReference type="Proteomes" id="UP001501490">
    <property type="component" value="Unassembled WGS sequence"/>
</dbReference>
<dbReference type="RefSeq" id="WP_344803306.1">
    <property type="nucleotide sequence ID" value="NZ_BAABAB010000010.1"/>
</dbReference>
<evidence type="ECO:0000256" key="6">
    <source>
        <dbReference type="ARBA" id="ARBA00034754"/>
    </source>
</evidence>
<proteinExistence type="inferred from homology"/>
<gene>
    <name evidence="9" type="primary">holA</name>
    <name evidence="9" type="ORF">GCM10022236_16710</name>
</gene>
<keyword evidence="5" id="KW-0239">DNA-directed DNA polymerase</keyword>
<protein>
    <recommendedName>
        <fullName evidence="1">DNA-directed DNA polymerase</fullName>
        <ecNumber evidence="1">2.7.7.7</ecNumber>
    </recommendedName>
</protein>
<dbReference type="InterPro" id="IPR048466">
    <property type="entry name" value="DNA_pol3_delta-like_C"/>
</dbReference>
<evidence type="ECO:0000256" key="3">
    <source>
        <dbReference type="ARBA" id="ARBA00022695"/>
    </source>
</evidence>
<dbReference type="Gene3D" id="3.40.50.300">
    <property type="entry name" value="P-loop containing nucleotide triphosphate hydrolases"/>
    <property type="match status" value="1"/>
</dbReference>
<dbReference type="Pfam" id="PF21694">
    <property type="entry name" value="DNA_pol3_delta_C"/>
    <property type="match status" value="1"/>
</dbReference>
<comment type="catalytic activity">
    <reaction evidence="7">
        <text>DNA(n) + a 2'-deoxyribonucleoside 5'-triphosphate = DNA(n+1) + diphosphate</text>
        <dbReference type="Rhea" id="RHEA:22508"/>
        <dbReference type="Rhea" id="RHEA-COMP:17339"/>
        <dbReference type="Rhea" id="RHEA-COMP:17340"/>
        <dbReference type="ChEBI" id="CHEBI:33019"/>
        <dbReference type="ChEBI" id="CHEBI:61560"/>
        <dbReference type="ChEBI" id="CHEBI:173112"/>
        <dbReference type="EC" id="2.7.7.7"/>
    </reaction>
</comment>
<dbReference type="PANTHER" id="PTHR34388">
    <property type="entry name" value="DNA POLYMERASE III SUBUNIT DELTA"/>
    <property type="match status" value="1"/>
</dbReference>
<dbReference type="PANTHER" id="PTHR34388:SF1">
    <property type="entry name" value="DNA POLYMERASE III SUBUNIT DELTA"/>
    <property type="match status" value="1"/>
</dbReference>
<organism evidence="9 10">
    <name type="scientific">Microlunatus ginsengisoli</name>
    <dbReference type="NCBI Taxonomy" id="363863"/>
    <lineage>
        <taxon>Bacteria</taxon>
        <taxon>Bacillati</taxon>
        <taxon>Actinomycetota</taxon>
        <taxon>Actinomycetes</taxon>
        <taxon>Propionibacteriales</taxon>
        <taxon>Propionibacteriaceae</taxon>
        <taxon>Microlunatus</taxon>
    </lineage>
</organism>
<dbReference type="SUPFAM" id="SSF48019">
    <property type="entry name" value="post-AAA+ oligomerization domain-like"/>
    <property type="match status" value="1"/>
</dbReference>
<evidence type="ECO:0000259" key="8">
    <source>
        <dbReference type="Pfam" id="PF21694"/>
    </source>
</evidence>
<sequence length="322" mass="33358">MVAKSPLGRVVLVSGPESLLAERAVDELVERFREAAAGGEVAEVDAATLDAGRLAEVTGPSLFADRRVAVVGDVAALPNELVDAVALLAEQPDPELAVILVHSGGARPKALLDRLSKARVEVIGCAPIKAWDLPQFVTREVQRIGGTIEASAPPLLVDAVGHELRPLSAAAAQLVADAEDRRVSAAQVRRYFAGRAEVTSFAVADAALLRKTGAALEQLRWATSTGVAPVLITSALASGLRALAKFVTAPGGMREAELAREVGVPPWKLKSLRTQARGWDAASLAVALKTVAAADADVKGAAGDADFALEQAVLAICRGGRS</sequence>
<comment type="caution">
    <text evidence="9">The sequence shown here is derived from an EMBL/GenBank/DDBJ whole genome shotgun (WGS) entry which is preliminary data.</text>
</comment>
<dbReference type="SUPFAM" id="SSF52540">
    <property type="entry name" value="P-loop containing nucleoside triphosphate hydrolases"/>
    <property type="match status" value="1"/>
</dbReference>
<evidence type="ECO:0000256" key="5">
    <source>
        <dbReference type="ARBA" id="ARBA00022932"/>
    </source>
</evidence>